<dbReference type="Proteomes" id="UP000316621">
    <property type="component" value="Chromosome 9"/>
</dbReference>
<feature type="compositionally biased region" description="Low complexity" evidence="1">
    <location>
        <begin position="52"/>
        <end position="78"/>
    </location>
</feature>
<feature type="region of interest" description="Disordered" evidence="1">
    <location>
        <begin position="1"/>
        <end position="22"/>
    </location>
</feature>
<dbReference type="EMBL" id="CM010723">
    <property type="protein sequence ID" value="RZC78406.1"/>
    <property type="molecule type" value="Genomic_DNA"/>
</dbReference>
<gene>
    <name evidence="3" type="ORF">C5167_002579</name>
</gene>
<proteinExistence type="predicted"/>
<sequence>MASRIAARYVSRRMSSGGRVLGEEERAAENVYIKKMEKEKLEKLARKGPENATPSAPVSEATTAASTPSAAASSTSKTSTDKNRNYGVIAGVVAGLGGLGWYLMASSKKPEAQEQD</sequence>
<keyword evidence="2" id="KW-0472">Membrane</keyword>
<dbReference type="AlphaFoldDB" id="A0A4Y7KZS0"/>
<evidence type="ECO:0000313" key="3">
    <source>
        <dbReference type="EMBL" id="RZC78406.1"/>
    </source>
</evidence>
<evidence type="ECO:0000313" key="4">
    <source>
        <dbReference type="Proteomes" id="UP000316621"/>
    </source>
</evidence>
<dbReference type="InterPro" id="IPR045284">
    <property type="entry name" value="At2g27730-like"/>
</dbReference>
<dbReference type="Gene3D" id="1.20.5.500">
    <property type="entry name" value="Single helix bin"/>
    <property type="match status" value="1"/>
</dbReference>
<keyword evidence="2" id="KW-0812">Transmembrane</keyword>
<dbReference type="PANTHER" id="PTHR33878:SF1">
    <property type="entry name" value="OS08G0559000 PROTEIN"/>
    <property type="match status" value="1"/>
</dbReference>
<dbReference type="OMA" id="QSMRMGM"/>
<keyword evidence="4" id="KW-1185">Reference proteome</keyword>
<protein>
    <submittedName>
        <fullName evidence="3">Uncharacterized protein</fullName>
    </submittedName>
</protein>
<organism evidence="3 4">
    <name type="scientific">Papaver somniferum</name>
    <name type="common">Opium poppy</name>
    <dbReference type="NCBI Taxonomy" id="3469"/>
    <lineage>
        <taxon>Eukaryota</taxon>
        <taxon>Viridiplantae</taxon>
        <taxon>Streptophyta</taxon>
        <taxon>Embryophyta</taxon>
        <taxon>Tracheophyta</taxon>
        <taxon>Spermatophyta</taxon>
        <taxon>Magnoliopsida</taxon>
        <taxon>Ranunculales</taxon>
        <taxon>Papaveraceae</taxon>
        <taxon>Papaveroideae</taxon>
        <taxon>Papaver</taxon>
    </lineage>
</organism>
<dbReference type="PANTHER" id="PTHR33878">
    <property type="entry name" value="OS08G0559000 PROTEIN"/>
    <property type="match status" value="1"/>
</dbReference>
<dbReference type="STRING" id="3469.A0A4Y7KZS0"/>
<feature type="transmembrane region" description="Helical" evidence="2">
    <location>
        <begin position="86"/>
        <end position="104"/>
    </location>
</feature>
<evidence type="ECO:0000256" key="2">
    <source>
        <dbReference type="SAM" id="Phobius"/>
    </source>
</evidence>
<keyword evidence="2" id="KW-1133">Transmembrane helix</keyword>
<accession>A0A4Y7KZS0</accession>
<dbReference type="OrthoDB" id="1932250at2759"/>
<evidence type="ECO:0000256" key="1">
    <source>
        <dbReference type="SAM" id="MobiDB-lite"/>
    </source>
</evidence>
<dbReference type="GO" id="GO:0045271">
    <property type="term" value="C:respiratory chain complex I"/>
    <property type="evidence" value="ECO:0007669"/>
    <property type="project" value="EnsemblPlants"/>
</dbReference>
<dbReference type="Gramene" id="RZC78406">
    <property type="protein sequence ID" value="RZC78406"/>
    <property type="gene ID" value="C5167_002579"/>
</dbReference>
<name>A0A4Y7KZS0_PAPSO</name>
<reference evidence="3 4" key="1">
    <citation type="journal article" date="2018" name="Science">
        <title>The opium poppy genome and morphinan production.</title>
        <authorList>
            <person name="Guo L."/>
            <person name="Winzer T."/>
            <person name="Yang X."/>
            <person name="Li Y."/>
            <person name="Ning Z."/>
            <person name="He Z."/>
            <person name="Teodor R."/>
            <person name="Lu Y."/>
            <person name="Bowser T.A."/>
            <person name="Graham I.A."/>
            <person name="Ye K."/>
        </authorList>
    </citation>
    <scope>NUCLEOTIDE SEQUENCE [LARGE SCALE GENOMIC DNA]</scope>
    <source>
        <strain evidence="4">cv. HN1</strain>
        <tissue evidence="3">Leaves</tissue>
    </source>
</reference>
<feature type="region of interest" description="Disordered" evidence="1">
    <location>
        <begin position="42"/>
        <end position="84"/>
    </location>
</feature>
<dbReference type="GO" id="GO:0031966">
    <property type="term" value="C:mitochondrial membrane"/>
    <property type="evidence" value="ECO:0007669"/>
    <property type="project" value="EnsemblPlants"/>
</dbReference>